<name>A0A7S0YA25_9CHLO</name>
<dbReference type="EMBL" id="HBFM01002650">
    <property type="protein sequence ID" value="CAD8765137.1"/>
    <property type="molecule type" value="Transcribed_RNA"/>
</dbReference>
<feature type="compositionally biased region" description="Gly residues" evidence="1">
    <location>
        <begin position="42"/>
        <end position="51"/>
    </location>
</feature>
<dbReference type="PANTHER" id="PTHR31600:SF2">
    <property type="entry name" value="GAMETE ENRICHED GENE 10 PROTEIN-RELATED"/>
    <property type="match status" value="1"/>
</dbReference>
<keyword evidence="2" id="KW-0472">Membrane</keyword>
<keyword evidence="2" id="KW-0812">Transmembrane</keyword>
<reference evidence="3" key="1">
    <citation type="submission" date="2021-01" db="EMBL/GenBank/DDBJ databases">
        <authorList>
            <person name="Corre E."/>
            <person name="Pelletier E."/>
            <person name="Niang G."/>
            <person name="Scheremetjew M."/>
            <person name="Finn R."/>
            <person name="Kale V."/>
            <person name="Holt S."/>
            <person name="Cochrane G."/>
            <person name="Meng A."/>
            <person name="Brown T."/>
            <person name="Cohen L."/>
        </authorList>
    </citation>
    <scope>NUCLEOTIDE SEQUENCE</scope>
    <source>
        <strain evidence="3">SAG 63-3</strain>
    </source>
</reference>
<feature type="transmembrane region" description="Helical" evidence="2">
    <location>
        <begin position="698"/>
        <end position="721"/>
    </location>
</feature>
<accession>A0A7S0YA25</accession>
<feature type="compositionally biased region" description="Basic and acidic residues" evidence="1">
    <location>
        <begin position="52"/>
        <end position="61"/>
    </location>
</feature>
<dbReference type="PANTHER" id="PTHR31600">
    <property type="entry name" value="TINY MACROCYSTS PROTEIN B-RELATED"/>
    <property type="match status" value="1"/>
</dbReference>
<feature type="region of interest" description="Disordered" evidence="1">
    <location>
        <begin position="21"/>
        <end position="61"/>
    </location>
</feature>
<evidence type="ECO:0000256" key="2">
    <source>
        <dbReference type="SAM" id="Phobius"/>
    </source>
</evidence>
<sequence length="800" mass="88908">MHGAFKVLAYDTASDGDGDYEDAAMHGNHRNKFGSDSDSDGYGQGGGGGDNHPGDFDGGDRIEDDVRSGFSGYSAGDTREGMGGSADYQRGKRLRRLMKLLNSATVMSSIHRYQKQCTTVACIVVILALISFIVMRVMLTRGASQVSSLTIAGTAGLMLHKVLIDVVAIDDIKQGFVSEGISFGTGNLSFWQDELITHVSLFKDNHVEAYQHVGTANIPEFTPYENLTLISIWNNLDFNQTTFYQKSIPPKITYEKVKLWSLGNRFIDNALTVYDYFEAWVTEGETVRSQDEFKGMMLNGLNELYRGYYDTMNALTVSAVREAERINTVQTILMALIGVVCAVITIIYMWFLLQQVQNHRYSLYNVFLAIPTVLVKSLANRSIAIGEEQNSESEEEEEDGGASHILAHTHMNLLENQMLQDSEAALELQRAQGSKWDQVRKLLNQFTGADRVKSQMSAQLKGKHHRKSKHKRMLIRNSYDSVIMILPFISWCVIMVALSAVGISRLSGTNSPLAIMNIVISIQMRLQRLVFLSVRSCSNYTSAEQHGFLQELHTELSAFSMEWDLLIHGANGSVSNNPHYYKETGLLQSSSATTLLFRYSGCLSALDAGDPLLSYVSCFPESDPFYMATTGGLGAALHRLLQSVSYLLRLPLSEMNLDNPHLKYIAGNAMGNVEAALKLLASGTSNSVKNVFDSVEQLHLISFVLVVVIVVGVTFLLLRIYTNRINNETQRIARMFTQLPAELDIETLVMFSVLPPSEAASAMIRFRKRVEAHNNQNDDFGDNENFGYHTGDSRSTLSTI</sequence>
<feature type="transmembrane region" description="Helical" evidence="2">
    <location>
        <begin position="117"/>
        <end position="139"/>
    </location>
</feature>
<dbReference type="InterPro" id="IPR052994">
    <property type="entry name" value="Tiny_macrocysts_regulators"/>
</dbReference>
<feature type="transmembrane region" description="Helical" evidence="2">
    <location>
        <begin position="481"/>
        <end position="503"/>
    </location>
</feature>
<keyword evidence="2" id="KW-1133">Transmembrane helix</keyword>
<proteinExistence type="predicted"/>
<organism evidence="3">
    <name type="scientific">Polytomella parva</name>
    <dbReference type="NCBI Taxonomy" id="51329"/>
    <lineage>
        <taxon>Eukaryota</taxon>
        <taxon>Viridiplantae</taxon>
        <taxon>Chlorophyta</taxon>
        <taxon>core chlorophytes</taxon>
        <taxon>Chlorophyceae</taxon>
        <taxon>CS clade</taxon>
        <taxon>Chlamydomonadales</taxon>
        <taxon>Chlamydomonadaceae</taxon>
        <taxon>Polytomella</taxon>
    </lineage>
</organism>
<gene>
    <name evidence="3" type="ORF">PPAR00522_LOCUS1522</name>
</gene>
<protein>
    <submittedName>
        <fullName evidence="3">Uncharacterized protein</fullName>
    </submittedName>
</protein>
<dbReference type="AlphaFoldDB" id="A0A7S0YA25"/>
<evidence type="ECO:0000256" key="1">
    <source>
        <dbReference type="SAM" id="MobiDB-lite"/>
    </source>
</evidence>
<feature type="transmembrane region" description="Helical" evidence="2">
    <location>
        <begin position="332"/>
        <end position="353"/>
    </location>
</feature>
<evidence type="ECO:0000313" key="3">
    <source>
        <dbReference type="EMBL" id="CAD8765137.1"/>
    </source>
</evidence>